<dbReference type="GO" id="GO:0016787">
    <property type="term" value="F:hydrolase activity"/>
    <property type="evidence" value="ECO:0007669"/>
    <property type="project" value="UniProtKB-KW"/>
</dbReference>
<dbReference type="SUPFAM" id="SSF51120">
    <property type="entry name" value="beta-Roll"/>
    <property type="match status" value="1"/>
</dbReference>
<dbReference type="InterPro" id="IPR010221">
    <property type="entry name" value="VCBS_dom"/>
</dbReference>
<dbReference type="Pfam" id="PF00353">
    <property type="entry name" value="HemolysinCabind"/>
    <property type="match status" value="2"/>
</dbReference>
<dbReference type="Gene3D" id="2.60.40.3440">
    <property type="match status" value="1"/>
</dbReference>
<feature type="domain" description="Cadherin-like" evidence="5">
    <location>
        <begin position="1114"/>
        <end position="1204"/>
    </location>
</feature>
<keyword evidence="1" id="KW-0732">Signal</keyword>
<dbReference type="InterPro" id="IPR013517">
    <property type="entry name" value="FG-GAP"/>
</dbReference>
<organism evidence="6 7">
    <name type="scientific">Nostoc sphaeroides CCNUC1</name>
    <dbReference type="NCBI Taxonomy" id="2653204"/>
    <lineage>
        <taxon>Bacteria</taxon>
        <taxon>Bacillati</taxon>
        <taxon>Cyanobacteriota</taxon>
        <taxon>Cyanophyceae</taxon>
        <taxon>Nostocales</taxon>
        <taxon>Nostocaceae</taxon>
        <taxon>Nostoc</taxon>
    </lineage>
</organism>
<dbReference type="PRINTS" id="PR00313">
    <property type="entry name" value="CABNDNGRPT"/>
</dbReference>
<dbReference type="InterPro" id="IPR001343">
    <property type="entry name" value="Hemolysn_Ca-bd"/>
</dbReference>
<protein>
    <submittedName>
        <fullName evidence="6">Tandem-95 repeat protein</fullName>
    </submittedName>
</protein>
<dbReference type="SMART" id="SM00191">
    <property type="entry name" value="Int_alpha"/>
    <property type="match status" value="14"/>
</dbReference>
<dbReference type="InterPro" id="IPR011049">
    <property type="entry name" value="Serralysin-like_metalloprot_C"/>
</dbReference>
<sequence>MAPNPAVFNLSDLDGNNGFAIDGSKLGFSKSSAGDINGDGFDDLIIQAPYASSKDQQSAGESYVVFGKSSGFGSVLNLSSLDGSNGFVINGIVRGDGSSGSVSSGGDINGDGIDDLIIGAPFANPNGQQSAGESYVVFGKSSGFGSVLNLSSLDGSNGFVINGIDQEDASGSGVSSGGDINGDGIDDLIIGASSASPNGQQSAGESYVVFGKSSGFGSVLNLSSLDGSNGFVINGIDQGDASGYSVSSGGDINGDGIDDLIIGASSASPNGKLRAGESYVVFGSSSGFGASLNLSSLDGSNGFVINGIDQGDISGRSLSNAGDFNGDGFDDLIIGAFNANPNGKLYAGESYVVFGSSGGFGASLNLSSLDGSNGFVINGINRSDRSGSSVSNAGDFNGDGFDDLIIGAPVANSNGKYNAGESYVVFGNSSGFGRVLELSDLNGSNGFIIKGIDVVGYSGASVSSAGDINGDGFDDLSIGATVYSRGPVSSNGERYVIFGFATTTTPNQPPVAVIDTATTDEATAVNISVLANDSDPDSNPLAVTNVDGNAVTNVDGNAVNVGVPITLSSGALLTLNTDNTFTYDPNAQFETLAVGQTGSDRFTYTISDRSFTSTASVNLTINGVNDPPTLISTINLSDLNGSNGFVLNGFANGNSGSSVSNAGDFNSDGFDDLIIATRGAGEKYVVFGSSSGFGTSLNLSSLDGSNGFVINGFDEPGYSGNSVSTAGDFNSDGFDDLIIGVSGADPNGKLSAGESYVVYGSSSGFGASLNLSSLDGSNGFVINGIDQQDYSGDSVSSAGDFNGDGFDDLIIGGSNGELAAGESYVVFGKKSGFTAQLNLSTLNGTNGFAINGIDAYDFSGKSVSSAGDINGDGFDDLIIGAKNADPNGKSNAGESYVVFGSSSGFGASLNLSSLDGSNGFVINGIDEGGYSGSSVSNAGDFNGDGFDDLIIGAYRASPNDKFRAGESYVVFGSSSGFGASLNLSSLDGSNGFVINGIDAEENSGFSVSSAGDFNGDGFDDLIIGAYRAGQFPTFSAGESYVVFGSSSGFGASLNLSSLDGSNGFVINGIDQNDNSGNSVSSAGDINGDGFDDLIIGARYAGESYVIFGFGAKAITKEDTAVNILASTILSRYTKDIDGDALSISGFTSPANGALIFNDNGTLSDTSDDYFIYTSNTNYNGTDSFTYTVSDGNGGTLTSNFNVEVKPVNDAPLAVNDTVTSAKNTAVNIQANTLLANDTDIDSTNLSITDISGATNGTAVLQNNGTPSNSADDFIVFTPNCGFSGAASFNYTISDRQLTSTAKVTIQVGDRLFGGNGNDVLHGTPGNDYLNGGNGKDNLYGGDGKDTLNGGNGNDLLCGGLGSDILTGGNGKDKFIFADGEGTDIITDFCKDNDLIGLSGGLTFNQLSFTGNNIIVAATDEILATLTGISTTTLTVANFTIV</sequence>
<dbReference type="NCBIfam" id="NF012211">
    <property type="entry name" value="tand_rpt_95"/>
    <property type="match status" value="3"/>
</dbReference>
<dbReference type="InterPro" id="IPR041690">
    <property type="entry name" value="Cadherin_5"/>
</dbReference>
<dbReference type="EMBL" id="CP045226">
    <property type="protein sequence ID" value="QFS45801.1"/>
    <property type="molecule type" value="Genomic_DNA"/>
</dbReference>
<evidence type="ECO:0000256" key="2">
    <source>
        <dbReference type="ARBA" id="ARBA00022737"/>
    </source>
</evidence>
<dbReference type="Pfam" id="PF17892">
    <property type="entry name" value="Cadherin_5"/>
    <property type="match status" value="1"/>
</dbReference>
<dbReference type="InterPro" id="IPR018511">
    <property type="entry name" value="Hemolysin-typ_Ca-bd_CS"/>
</dbReference>
<dbReference type="NCBIfam" id="TIGR01965">
    <property type="entry name" value="VCBS_repeat"/>
    <property type="match status" value="1"/>
</dbReference>
<dbReference type="RefSeq" id="WP_152589195.1">
    <property type="nucleotide sequence ID" value="NZ_CP045226.1"/>
</dbReference>
<dbReference type="Proteomes" id="UP000326678">
    <property type="component" value="Chromosome Gxm1"/>
</dbReference>
<dbReference type="PANTHER" id="PTHR23221:SF7">
    <property type="entry name" value="PHOSPHATIDYLINOSITOL-GLYCAN-SPECIFIC PHOSPHOLIPASE D"/>
    <property type="match status" value="1"/>
</dbReference>
<evidence type="ECO:0000313" key="6">
    <source>
        <dbReference type="EMBL" id="QFS45801.1"/>
    </source>
</evidence>
<keyword evidence="3" id="KW-0378">Hydrolase</keyword>
<keyword evidence="4" id="KW-0325">Glycoprotein</keyword>
<dbReference type="Gene3D" id="2.150.10.10">
    <property type="entry name" value="Serralysin-like metalloprotease, C-terminal"/>
    <property type="match status" value="1"/>
</dbReference>
<dbReference type="Gene3D" id="2.130.10.130">
    <property type="entry name" value="Integrin alpha, N-terminal"/>
    <property type="match status" value="11"/>
</dbReference>
<dbReference type="PANTHER" id="PTHR23221">
    <property type="entry name" value="GLYCOSYLPHOSPHATIDYLINOSITOL PHOSPHOLIPASE D"/>
    <property type="match status" value="1"/>
</dbReference>
<evidence type="ECO:0000256" key="3">
    <source>
        <dbReference type="ARBA" id="ARBA00022801"/>
    </source>
</evidence>
<keyword evidence="7" id="KW-1185">Reference proteome</keyword>
<evidence type="ECO:0000256" key="1">
    <source>
        <dbReference type="ARBA" id="ARBA00022729"/>
    </source>
</evidence>
<dbReference type="KEGG" id="nsh:GXM_03278"/>
<dbReference type="PROSITE" id="PS51470">
    <property type="entry name" value="FG_GAP"/>
    <property type="match status" value="6"/>
</dbReference>
<proteinExistence type="predicted"/>
<name>A0A5P8VZP1_9NOSO</name>
<keyword evidence="2" id="KW-0677">Repeat</keyword>
<dbReference type="SUPFAM" id="SSF69318">
    <property type="entry name" value="Integrin alpha N-terminal domain"/>
    <property type="match status" value="3"/>
</dbReference>
<dbReference type="GO" id="GO:0005509">
    <property type="term" value="F:calcium ion binding"/>
    <property type="evidence" value="ECO:0007669"/>
    <property type="project" value="InterPro"/>
</dbReference>
<evidence type="ECO:0000259" key="5">
    <source>
        <dbReference type="Pfam" id="PF17892"/>
    </source>
</evidence>
<gene>
    <name evidence="6" type="ORF">GXM_03278</name>
</gene>
<evidence type="ECO:0000313" key="7">
    <source>
        <dbReference type="Proteomes" id="UP000326678"/>
    </source>
</evidence>
<accession>A0A5P8VZP1</accession>
<evidence type="ECO:0000256" key="4">
    <source>
        <dbReference type="ARBA" id="ARBA00023180"/>
    </source>
</evidence>
<dbReference type="InterPro" id="IPR013519">
    <property type="entry name" value="Int_alpha_beta-p"/>
</dbReference>
<dbReference type="PROSITE" id="PS00330">
    <property type="entry name" value="HEMOLYSIN_CALCIUM"/>
    <property type="match status" value="3"/>
</dbReference>
<dbReference type="Pfam" id="PF01839">
    <property type="entry name" value="FG-GAP"/>
    <property type="match status" value="14"/>
</dbReference>
<reference evidence="6 7" key="1">
    <citation type="submission" date="2019-10" db="EMBL/GenBank/DDBJ databases">
        <title>Genomic and transcriptomic insights into the perfect genentic adaptation of a filamentous nitrogen-fixing cyanobacterium to rice fields.</title>
        <authorList>
            <person name="Chen Z."/>
        </authorList>
    </citation>
    <scope>NUCLEOTIDE SEQUENCE [LARGE SCALE GENOMIC DNA]</scope>
    <source>
        <strain evidence="6">CCNUC1</strain>
    </source>
</reference>
<dbReference type="Pfam" id="PF17963">
    <property type="entry name" value="Big_9"/>
    <property type="match status" value="2"/>
</dbReference>
<dbReference type="InterPro" id="IPR028994">
    <property type="entry name" value="Integrin_alpha_N"/>
</dbReference>